<sequence>DRTHAKGGASRHSPQPSVCPDCSSMTLLGGKQKSEPLLFFCSTSELNRILKIFSACCTLASVSKEG</sequence>
<feature type="non-terminal residue" evidence="1">
    <location>
        <position position="1"/>
    </location>
</feature>
<name>A0A061R5Z9_9CHLO</name>
<accession>A0A061R5Z9</accession>
<dbReference type="EMBL" id="GBEZ01019083">
    <property type="protein sequence ID" value="JAC67423.1"/>
    <property type="molecule type" value="Transcribed_RNA"/>
</dbReference>
<reference evidence="1" key="1">
    <citation type="submission" date="2014-05" db="EMBL/GenBank/DDBJ databases">
        <title>The transcriptome of the halophilic microalga Tetraselmis sp. GSL018 isolated from the Great Salt Lake, Utah.</title>
        <authorList>
            <person name="Jinkerson R.E."/>
            <person name="D'Adamo S."/>
            <person name="Posewitz M.C."/>
        </authorList>
    </citation>
    <scope>NUCLEOTIDE SEQUENCE</scope>
    <source>
        <strain evidence="1">GSL018</strain>
    </source>
</reference>
<evidence type="ECO:0000313" key="1">
    <source>
        <dbReference type="EMBL" id="JAC67423.1"/>
    </source>
</evidence>
<gene>
    <name evidence="1" type="ORF">TSPGSL018_11206</name>
</gene>
<organism evidence="1">
    <name type="scientific">Tetraselmis sp. GSL018</name>
    <dbReference type="NCBI Taxonomy" id="582737"/>
    <lineage>
        <taxon>Eukaryota</taxon>
        <taxon>Viridiplantae</taxon>
        <taxon>Chlorophyta</taxon>
        <taxon>core chlorophytes</taxon>
        <taxon>Chlorodendrophyceae</taxon>
        <taxon>Chlorodendrales</taxon>
        <taxon>Chlorodendraceae</taxon>
        <taxon>Tetraselmis</taxon>
    </lineage>
</organism>
<dbReference type="AlphaFoldDB" id="A0A061R5Z9"/>
<protein>
    <submittedName>
        <fullName evidence="1">Uncharacterized protein</fullName>
    </submittedName>
</protein>
<proteinExistence type="predicted"/>